<comment type="caution">
    <text evidence="1">The sequence shown here is derived from an EMBL/GenBank/DDBJ whole genome shotgun (WGS) entry which is preliminary data.</text>
</comment>
<accession>A0ABR2PQ92</accession>
<gene>
    <name evidence="1" type="ORF">V6N11_009314</name>
</gene>
<reference evidence="1 2" key="1">
    <citation type="journal article" date="2024" name="G3 (Bethesda)">
        <title>Genome assembly of Hibiscus sabdariffa L. provides insights into metabolisms of medicinal natural products.</title>
        <authorList>
            <person name="Kim T."/>
        </authorList>
    </citation>
    <scope>NUCLEOTIDE SEQUENCE [LARGE SCALE GENOMIC DNA]</scope>
    <source>
        <strain evidence="1">TK-2024</strain>
        <tissue evidence="1">Old leaves</tissue>
    </source>
</reference>
<dbReference type="Proteomes" id="UP001396334">
    <property type="component" value="Unassembled WGS sequence"/>
</dbReference>
<protein>
    <submittedName>
        <fullName evidence="1">Uncharacterized protein</fullName>
    </submittedName>
</protein>
<organism evidence="1 2">
    <name type="scientific">Hibiscus sabdariffa</name>
    <name type="common">roselle</name>
    <dbReference type="NCBI Taxonomy" id="183260"/>
    <lineage>
        <taxon>Eukaryota</taxon>
        <taxon>Viridiplantae</taxon>
        <taxon>Streptophyta</taxon>
        <taxon>Embryophyta</taxon>
        <taxon>Tracheophyta</taxon>
        <taxon>Spermatophyta</taxon>
        <taxon>Magnoliopsida</taxon>
        <taxon>eudicotyledons</taxon>
        <taxon>Gunneridae</taxon>
        <taxon>Pentapetalae</taxon>
        <taxon>rosids</taxon>
        <taxon>malvids</taxon>
        <taxon>Malvales</taxon>
        <taxon>Malvaceae</taxon>
        <taxon>Malvoideae</taxon>
        <taxon>Hibiscus</taxon>
    </lineage>
</organism>
<keyword evidence="2" id="KW-1185">Reference proteome</keyword>
<dbReference type="EMBL" id="JBBPBN010000054">
    <property type="protein sequence ID" value="KAK8990622.1"/>
    <property type="molecule type" value="Genomic_DNA"/>
</dbReference>
<sequence>MKRDGNRESWGKREAGTHIWRRRRYVSCKALLLGEFLGSLVPSLTVENRGGMPFWSKLVGVGGGPFGQSWWGWGAAEAHYKLQFMSPQNLPARTRFVPLCTASAAEKKTDDSNSNCPLLARF</sequence>
<evidence type="ECO:0000313" key="1">
    <source>
        <dbReference type="EMBL" id="KAK8990622.1"/>
    </source>
</evidence>
<evidence type="ECO:0000313" key="2">
    <source>
        <dbReference type="Proteomes" id="UP001396334"/>
    </source>
</evidence>
<proteinExistence type="predicted"/>
<name>A0ABR2PQ92_9ROSI</name>